<reference evidence="2 3" key="1">
    <citation type="journal article" date="2007" name="Nature">
        <title>Evolution of genes and genomes on the Drosophila phylogeny.</title>
        <authorList>
            <consortium name="Drosophila 12 Genomes Consortium"/>
            <person name="Clark A.G."/>
            <person name="Eisen M.B."/>
            <person name="Smith D.R."/>
            <person name="Bergman C.M."/>
            <person name="Oliver B."/>
            <person name="Markow T.A."/>
            <person name="Kaufman T.C."/>
            <person name="Kellis M."/>
            <person name="Gelbart W."/>
            <person name="Iyer V.N."/>
            <person name="Pollard D.A."/>
            <person name="Sackton T.B."/>
            <person name="Larracuente A.M."/>
            <person name="Singh N.D."/>
            <person name="Abad J.P."/>
            <person name="Abt D.N."/>
            <person name="Adryan B."/>
            <person name="Aguade M."/>
            <person name="Akashi H."/>
            <person name="Anderson W.W."/>
            <person name="Aquadro C.F."/>
            <person name="Ardell D.H."/>
            <person name="Arguello R."/>
            <person name="Artieri C.G."/>
            <person name="Barbash D.A."/>
            <person name="Barker D."/>
            <person name="Barsanti P."/>
            <person name="Batterham P."/>
            <person name="Batzoglou S."/>
            <person name="Begun D."/>
            <person name="Bhutkar A."/>
            <person name="Blanco E."/>
            <person name="Bosak S.A."/>
            <person name="Bradley R.K."/>
            <person name="Brand A.D."/>
            <person name="Brent M.R."/>
            <person name="Brooks A.N."/>
            <person name="Brown R.H."/>
            <person name="Butlin R.K."/>
            <person name="Caggese C."/>
            <person name="Calvi B.R."/>
            <person name="Bernardo de Carvalho A."/>
            <person name="Caspi A."/>
            <person name="Castrezana S."/>
            <person name="Celniker S.E."/>
            <person name="Chang J.L."/>
            <person name="Chapple C."/>
            <person name="Chatterji S."/>
            <person name="Chinwalla A."/>
            <person name="Civetta A."/>
            <person name="Clifton S.W."/>
            <person name="Comeron J.M."/>
            <person name="Costello J.C."/>
            <person name="Coyne J.A."/>
            <person name="Daub J."/>
            <person name="David R.G."/>
            <person name="Delcher A.L."/>
            <person name="Delehaunty K."/>
            <person name="Do C.B."/>
            <person name="Ebling H."/>
            <person name="Edwards K."/>
            <person name="Eickbush T."/>
            <person name="Evans J.D."/>
            <person name="Filipski A."/>
            <person name="Findeiss S."/>
            <person name="Freyhult E."/>
            <person name="Fulton L."/>
            <person name="Fulton R."/>
            <person name="Garcia A.C."/>
            <person name="Gardiner A."/>
            <person name="Garfield D.A."/>
            <person name="Garvin B.E."/>
            <person name="Gibson G."/>
            <person name="Gilbert D."/>
            <person name="Gnerre S."/>
            <person name="Godfrey J."/>
            <person name="Good R."/>
            <person name="Gotea V."/>
            <person name="Gravely B."/>
            <person name="Greenberg A.J."/>
            <person name="Griffiths-Jones S."/>
            <person name="Gross S."/>
            <person name="Guigo R."/>
            <person name="Gustafson E.A."/>
            <person name="Haerty W."/>
            <person name="Hahn M.W."/>
            <person name="Halligan D.L."/>
            <person name="Halpern A.L."/>
            <person name="Halter G.M."/>
            <person name="Han M.V."/>
            <person name="Heger A."/>
            <person name="Hillier L."/>
            <person name="Hinrichs A.S."/>
            <person name="Holmes I."/>
            <person name="Hoskins R.A."/>
            <person name="Hubisz M.J."/>
            <person name="Hultmark D."/>
            <person name="Huntley M.A."/>
            <person name="Jaffe D.B."/>
            <person name="Jagadeeshan S."/>
            <person name="Jeck W.R."/>
            <person name="Johnson J."/>
            <person name="Jones C.D."/>
            <person name="Jordan W.C."/>
            <person name="Karpen G.H."/>
            <person name="Kataoka E."/>
            <person name="Keightley P.D."/>
            <person name="Kheradpour P."/>
            <person name="Kirkness E.F."/>
            <person name="Koerich L.B."/>
            <person name="Kristiansen K."/>
            <person name="Kudrna D."/>
            <person name="Kulathinal R.J."/>
            <person name="Kumar S."/>
            <person name="Kwok R."/>
            <person name="Lander E."/>
            <person name="Langley C.H."/>
            <person name="Lapoint R."/>
            <person name="Lazzaro B.P."/>
            <person name="Lee S.J."/>
            <person name="Levesque L."/>
            <person name="Li R."/>
            <person name="Lin C.F."/>
            <person name="Lin M.F."/>
            <person name="Lindblad-Toh K."/>
            <person name="Llopart A."/>
            <person name="Long M."/>
            <person name="Low L."/>
            <person name="Lozovsky E."/>
            <person name="Lu J."/>
            <person name="Luo M."/>
            <person name="Machado C.A."/>
            <person name="Makalowski W."/>
            <person name="Marzo M."/>
            <person name="Matsuda M."/>
            <person name="Matzkin L."/>
            <person name="McAllister B."/>
            <person name="McBride C.S."/>
            <person name="McKernan B."/>
            <person name="McKernan K."/>
            <person name="Mendez-Lago M."/>
            <person name="Minx P."/>
            <person name="Mollenhauer M.U."/>
            <person name="Montooth K."/>
            <person name="Mount S.M."/>
            <person name="Mu X."/>
            <person name="Myers E."/>
            <person name="Negre B."/>
            <person name="Newfeld S."/>
            <person name="Nielsen R."/>
            <person name="Noor M.A."/>
            <person name="O'Grady P."/>
            <person name="Pachter L."/>
            <person name="Papaceit M."/>
            <person name="Parisi M.J."/>
            <person name="Parisi M."/>
            <person name="Parts L."/>
            <person name="Pedersen J.S."/>
            <person name="Pesole G."/>
            <person name="Phillippy A.M."/>
            <person name="Ponting C.P."/>
            <person name="Pop M."/>
            <person name="Porcelli D."/>
            <person name="Powell J.R."/>
            <person name="Prohaska S."/>
            <person name="Pruitt K."/>
            <person name="Puig M."/>
            <person name="Quesneville H."/>
            <person name="Ram K.R."/>
            <person name="Rand D."/>
            <person name="Rasmussen M.D."/>
            <person name="Reed L.K."/>
            <person name="Reenan R."/>
            <person name="Reily A."/>
            <person name="Remington K.A."/>
            <person name="Rieger T.T."/>
            <person name="Ritchie M.G."/>
            <person name="Robin C."/>
            <person name="Rogers Y.H."/>
            <person name="Rohde C."/>
            <person name="Rozas J."/>
            <person name="Rubenfield M.J."/>
            <person name="Ruiz A."/>
            <person name="Russo S."/>
            <person name="Salzberg S.L."/>
            <person name="Sanchez-Gracia A."/>
            <person name="Saranga D.J."/>
            <person name="Sato H."/>
            <person name="Schaeffer S.W."/>
            <person name="Schatz M.C."/>
            <person name="Schlenke T."/>
            <person name="Schwartz R."/>
            <person name="Segarra C."/>
            <person name="Singh R.S."/>
            <person name="Sirot L."/>
            <person name="Sirota M."/>
            <person name="Sisneros N.B."/>
            <person name="Smith C.D."/>
            <person name="Smith T.F."/>
            <person name="Spieth J."/>
            <person name="Stage D.E."/>
            <person name="Stark A."/>
            <person name="Stephan W."/>
            <person name="Strausberg R.L."/>
            <person name="Strempel S."/>
            <person name="Sturgill D."/>
            <person name="Sutton G."/>
            <person name="Sutton G.G."/>
            <person name="Tao W."/>
            <person name="Teichmann S."/>
            <person name="Tobari Y.N."/>
            <person name="Tomimura Y."/>
            <person name="Tsolas J.M."/>
            <person name="Valente V.L."/>
            <person name="Venter E."/>
            <person name="Venter J.C."/>
            <person name="Vicario S."/>
            <person name="Vieira F.G."/>
            <person name="Vilella A.J."/>
            <person name="Villasante A."/>
            <person name="Walenz B."/>
            <person name="Wang J."/>
            <person name="Wasserman M."/>
            <person name="Watts T."/>
            <person name="Wilson D."/>
            <person name="Wilson R.K."/>
            <person name="Wing R.A."/>
            <person name="Wolfner M.F."/>
            <person name="Wong A."/>
            <person name="Wong G.K."/>
            <person name="Wu C.I."/>
            <person name="Wu G."/>
            <person name="Yamamoto D."/>
            <person name="Yang H.P."/>
            <person name="Yang S.P."/>
            <person name="Yorke J.A."/>
            <person name="Yoshida K."/>
            <person name="Zdobnov E."/>
            <person name="Zhang P."/>
            <person name="Zhang Y."/>
            <person name="Zimin A.V."/>
            <person name="Baldwin J."/>
            <person name="Abdouelleil A."/>
            <person name="Abdulkadir J."/>
            <person name="Abebe A."/>
            <person name="Abera B."/>
            <person name="Abreu J."/>
            <person name="Acer S.C."/>
            <person name="Aftuck L."/>
            <person name="Alexander A."/>
            <person name="An P."/>
            <person name="Anderson E."/>
            <person name="Anderson S."/>
            <person name="Arachi H."/>
            <person name="Azer M."/>
            <person name="Bachantsang P."/>
            <person name="Barry A."/>
            <person name="Bayul T."/>
            <person name="Berlin A."/>
            <person name="Bessette D."/>
            <person name="Bloom T."/>
            <person name="Blye J."/>
            <person name="Boguslavskiy L."/>
            <person name="Bonnet C."/>
            <person name="Boukhgalter B."/>
            <person name="Bourzgui I."/>
            <person name="Brown A."/>
            <person name="Cahill P."/>
            <person name="Channer S."/>
            <person name="Cheshatsang Y."/>
            <person name="Chuda L."/>
            <person name="Citroen M."/>
            <person name="Collymore A."/>
            <person name="Cooke P."/>
            <person name="Costello M."/>
            <person name="D'Aco K."/>
            <person name="Daza R."/>
            <person name="De Haan G."/>
            <person name="DeGray S."/>
            <person name="DeMaso C."/>
            <person name="Dhargay N."/>
            <person name="Dooley K."/>
            <person name="Dooley E."/>
            <person name="Doricent M."/>
            <person name="Dorje P."/>
            <person name="Dorjee K."/>
            <person name="Dupes A."/>
            <person name="Elong R."/>
            <person name="Falk J."/>
            <person name="Farina A."/>
            <person name="Faro S."/>
            <person name="Ferguson D."/>
            <person name="Fisher S."/>
            <person name="Foley C.D."/>
            <person name="Franke A."/>
            <person name="Friedrich D."/>
            <person name="Gadbois L."/>
            <person name="Gearin G."/>
            <person name="Gearin C.R."/>
            <person name="Giannoukos G."/>
            <person name="Goode T."/>
            <person name="Graham J."/>
            <person name="Grandbois E."/>
            <person name="Grewal S."/>
            <person name="Gyaltsen K."/>
            <person name="Hafez N."/>
            <person name="Hagos B."/>
            <person name="Hall J."/>
            <person name="Henson C."/>
            <person name="Hollinger A."/>
            <person name="Honan T."/>
            <person name="Huard M.D."/>
            <person name="Hughes L."/>
            <person name="Hurhula B."/>
            <person name="Husby M.E."/>
            <person name="Kamat A."/>
            <person name="Kanga B."/>
            <person name="Kashin S."/>
            <person name="Khazanovich D."/>
            <person name="Kisner P."/>
            <person name="Lance K."/>
            <person name="Lara M."/>
            <person name="Lee W."/>
            <person name="Lennon N."/>
            <person name="Letendre F."/>
            <person name="LeVine R."/>
            <person name="Lipovsky A."/>
            <person name="Liu X."/>
            <person name="Liu J."/>
            <person name="Liu S."/>
            <person name="Lokyitsang T."/>
            <person name="Lokyitsang Y."/>
            <person name="Lubonja R."/>
            <person name="Lui A."/>
            <person name="MacDonald P."/>
            <person name="Magnisalis V."/>
            <person name="Maru K."/>
            <person name="Matthews C."/>
            <person name="McCusker W."/>
            <person name="McDonough S."/>
            <person name="Mehta T."/>
            <person name="Meldrim J."/>
            <person name="Meneus L."/>
            <person name="Mihai O."/>
            <person name="Mihalev A."/>
            <person name="Mihova T."/>
            <person name="Mittelman R."/>
            <person name="Mlenga V."/>
            <person name="Montmayeur A."/>
            <person name="Mulrain L."/>
            <person name="Navidi A."/>
            <person name="Naylor J."/>
            <person name="Negash T."/>
            <person name="Nguyen T."/>
            <person name="Nguyen N."/>
            <person name="Nicol R."/>
            <person name="Norbu C."/>
            <person name="Norbu N."/>
            <person name="Novod N."/>
            <person name="O'Neill B."/>
            <person name="Osman S."/>
            <person name="Markiewicz E."/>
            <person name="Oyono O.L."/>
            <person name="Patti C."/>
            <person name="Phunkhang P."/>
            <person name="Pierre F."/>
            <person name="Priest M."/>
            <person name="Raghuraman S."/>
            <person name="Rege F."/>
            <person name="Reyes R."/>
            <person name="Rise C."/>
            <person name="Rogov P."/>
            <person name="Ross K."/>
            <person name="Ryan E."/>
            <person name="Settipalli S."/>
            <person name="Shea T."/>
            <person name="Sherpa N."/>
            <person name="Shi L."/>
            <person name="Shih D."/>
            <person name="Sparrow T."/>
            <person name="Spaulding J."/>
            <person name="Stalker J."/>
            <person name="Stange-Thomann N."/>
            <person name="Stavropoulos S."/>
            <person name="Stone C."/>
            <person name="Strader C."/>
            <person name="Tesfaye S."/>
            <person name="Thomson T."/>
            <person name="Thoulutsang Y."/>
            <person name="Thoulutsang D."/>
            <person name="Topham K."/>
            <person name="Topping I."/>
            <person name="Tsamla T."/>
            <person name="Vassiliev H."/>
            <person name="Vo A."/>
            <person name="Wangchuk T."/>
            <person name="Wangdi T."/>
            <person name="Weiand M."/>
            <person name="Wilkinson J."/>
            <person name="Wilson A."/>
            <person name="Yadav S."/>
            <person name="Young G."/>
            <person name="Yu Q."/>
            <person name="Zembek L."/>
            <person name="Zhong D."/>
            <person name="Zimmer A."/>
            <person name="Zwirko Z."/>
            <person name="Jaffe D.B."/>
            <person name="Alvarez P."/>
            <person name="Brockman W."/>
            <person name="Butler J."/>
            <person name="Chin C."/>
            <person name="Gnerre S."/>
            <person name="Grabherr M."/>
            <person name="Kleber M."/>
            <person name="Mauceli E."/>
            <person name="MacCallum I."/>
        </authorList>
    </citation>
    <scope>NUCLEOTIDE SEQUENCE [LARGE SCALE GENOMIC DNA]</scope>
    <source>
        <strain evidence="3">Tucson 14024-0371.13</strain>
    </source>
</reference>
<dbReference type="HOGENOM" id="CLU_2906367_0_0_1"/>
<feature type="compositionally biased region" description="Basic and acidic residues" evidence="1">
    <location>
        <begin position="7"/>
        <end position="16"/>
    </location>
</feature>
<dbReference type="Proteomes" id="UP000007801">
    <property type="component" value="Unassembled WGS sequence"/>
</dbReference>
<evidence type="ECO:0000313" key="3">
    <source>
        <dbReference type="Proteomes" id="UP000007801"/>
    </source>
</evidence>
<accession>B3MZT1</accession>
<dbReference type="InParanoid" id="B3MZT1"/>
<dbReference type="EMBL" id="CH902635">
    <property type="protein sequence ID" value="EDV33882.1"/>
    <property type="molecule type" value="Genomic_DNA"/>
</dbReference>
<proteinExistence type="predicted"/>
<evidence type="ECO:0000256" key="1">
    <source>
        <dbReference type="SAM" id="MobiDB-lite"/>
    </source>
</evidence>
<name>B3MZT1_DROAN</name>
<sequence>MGDGDSDGMKEEEAGKGRPPKRGHPEAPGHTLTKFIFKKLLEKVNKKINKNLHLLKQLEEII</sequence>
<organism evidence="2 3">
    <name type="scientific">Drosophila ananassae</name>
    <name type="common">Fruit fly</name>
    <dbReference type="NCBI Taxonomy" id="7217"/>
    <lineage>
        <taxon>Eukaryota</taxon>
        <taxon>Metazoa</taxon>
        <taxon>Ecdysozoa</taxon>
        <taxon>Arthropoda</taxon>
        <taxon>Hexapoda</taxon>
        <taxon>Insecta</taxon>
        <taxon>Pterygota</taxon>
        <taxon>Neoptera</taxon>
        <taxon>Endopterygota</taxon>
        <taxon>Diptera</taxon>
        <taxon>Brachycera</taxon>
        <taxon>Muscomorpha</taxon>
        <taxon>Ephydroidea</taxon>
        <taxon>Drosophilidae</taxon>
        <taxon>Drosophila</taxon>
        <taxon>Sophophora</taxon>
    </lineage>
</organism>
<gene>
    <name evidence="2" type="primary">Dana\GF19229</name>
    <name evidence="2" type="synonym">dana_GLEANR_20942</name>
    <name evidence="2" type="ORF">GF19229</name>
</gene>
<evidence type="ECO:0000313" key="2">
    <source>
        <dbReference type="EMBL" id="EDV33882.1"/>
    </source>
</evidence>
<feature type="region of interest" description="Disordered" evidence="1">
    <location>
        <begin position="1"/>
        <end position="30"/>
    </location>
</feature>
<keyword evidence="3" id="KW-1185">Reference proteome</keyword>
<dbReference type="AlphaFoldDB" id="B3MZT1"/>
<protein>
    <submittedName>
        <fullName evidence="2">Uncharacterized protein</fullName>
    </submittedName>
</protein>